<accession>A0AC61SAD9</accession>
<reference evidence="1" key="1">
    <citation type="submission" date="2018-09" db="EMBL/GenBank/DDBJ databases">
        <title>A genomic encyclopedia of anaerobic methanotrophic archaea.</title>
        <authorList>
            <person name="Skennerton C.T."/>
            <person name="Chadwick G.L."/>
            <person name="Laso-Perez R."/>
            <person name="Leu A.O."/>
            <person name="Speth D.R."/>
            <person name="Yu H."/>
            <person name="Morgan-Lang C."/>
            <person name="Hatzenpichler R."/>
            <person name="Goudeau D."/>
            <person name="Malmstrom R."/>
            <person name="Woyke T."/>
            <person name="Hallam S."/>
            <person name="Tyson G.W."/>
            <person name="Wegener G."/>
            <person name="Boetius A."/>
            <person name="Orphan V.J."/>
        </authorList>
    </citation>
    <scope>NUCLEOTIDE SEQUENCE</scope>
    <source>
        <strain evidence="1">CONS3730D10UFb2</strain>
    </source>
</reference>
<evidence type="ECO:0000313" key="1">
    <source>
        <dbReference type="EMBL" id="TKY91520.1"/>
    </source>
</evidence>
<gene>
    <name evidence="1" type="ORF">C5S46_05390</name>
</gene>
<sequence>MYIVEWRSKEEYCIIGYYPPSERKSRGKPIIDDYARGILGETKTKNMMNMEDIPDDYEKEFWDQ</sequence>
<evidence type="ECO:0000313" key="2">
    <source>
        <dbReference type="Proteomes" id="UP000315423"/>
    </source>
</evidence>
<dbReference type="EMBL" id="QYBA01000180">
    <property type="protein sequence ID" value="TKY91520.1"/>
    <property type="molecule type" value="Genomic_DNA"/>
</dbReference>
<protein>
    <submittedName>
        <fullName evidence="1">Uncharacterized protein</fullName>
    </submittedName>
</protein>
<organism evidence="1 2">
    <name type="scientific">Candidatus Methanomarinus sp</name>
    <dbReference type="NCBI Taxonomy" id="3386244"/>
    <lineage>
        <taxon>Archaea</taxon>
        <taxon>Methanobacteriati</taxon>
        <taxon>Methanobacteriota</taxon>
        <taxon>Stenosarchaea group</taxon>
        <taxon>Methanomicrobia</taxon>
        <taxon>Methanosarcinales</taxon>
        <taxon>ANME-2 cluster</taxon>
        <taxon>Candidatus Methanocomedenaceae</taxon>
        <taxon>Candidatus Methanomarinus</taxon>
    </lineage>
</organism>
<proteinExistence type="predicted"/>
<comment type="caution">
    <text evidence="1">The sequence shown here is derived from an EMBL/GenBank/DDBJ whole genome shotgun (WGS) entry which is preliminary data.</text>
</comment>
<dbReference type="Proteomes" id="UP000315423">
    <property type="component" value="Unassembled WGS sequence"/>
</dbReference>
<name>A0AC61SAD9_9EURY</name>